<dbReference type="Gene3D" id="2.30.30.770">
    <property type="match status" value="1"/>
</dbReference>
<dbReference type="GO" id="GO:0003735">
    <property type="term" value="F:structural constituent of ribosome"/>
    <property type="evidence" value="ECO:0007669"/>
    <property type="project" value="InterPro"/>
</dbReference>
<dbReference type="Proteomes" id="UP000011518">
    <property type="component" value="Unassembled WGS sequence"/>
</dbReference>
<dbReference type="EMBL" id="KB320682">
    <property type="protein sequence ID" value="ELW65583.1"/>
    <property type="molecule type" value="Genomic_DNA"/>
</dbReference>
<dbReference type="STRING" id="246437.L9KSD8"/>
<organism evidence="2 3">
    <name type="scientific">Tupaia chinensis</name>
    <name type="common">Chinese tree shrew</name>
    <name type="synonym">Tupaia belangeri chinensis</name>
    <dbReference type="NCBI Taxonomy" id="246437"/>
    <lineage>
        <taxon>Eukaryota</taxon>
        <taxon>Metazoa</taxon>
        <taxon>Chordata</taxon>
        <taxon>Craniata</taxon>
        <taxon>Vertebrata</taxon>
        <taxon>Euteleostomi</taxon>
        <taxon>Mammalia</taxon>
        <taxon>Eutheria</taxon>
        <taxon>Euarchontoglires</taxon>
        <taxon>Scandentia</taxon>
        <taxon>Tupaiidae</taxon>
        <taxon>Tupaia</taxon>
    </lineage>
</organism>
<evidence type="ECO:0000256" key="1">
    <source>
        <dbReference type="SAM" id="MobiDB-lite"/>
    </source>
</evidence>
<sequence length="143" mass="16248">MDKKNIAKRSKIKFFVRVYNYKSSCTHKVAFYKTVVNKDVFRDPALKYKGQCKAKIKFKESTGSRLFLVCVCCHRVGANPSVKISFSEMSRIVESRLRTSGNRRRWGLYGFSAPRPDAAERSRAGSSRDPSDAHPTNSHQPPS</sequence>
<dbReference type="InParanoid" id="L9KSD8"/>
<keyword evidence="3" id="KW-1185">Reference proteome</keyword>
<dbReference type="GO" id="GO:0006412">
    <property type="term" value="P:translation"/>
    <property type="evidence" value="ECO:0007669"/>
    <property type="project" value="InterPro"/>
</dbReference>
<dbReference type="InterPro" id="IPR001141">
    <property type="entry name" value="Ribosomal_eL27"/>
</dbReference>
<keyword evidence="2" id="KW-0687">Ribonucleoprotein</keyword>
<dbReference type="AlphaFoldDB" id="L9KSD8"/>
<feature type="compositionally biased region" description="Polar residues" evidence="1">
    <location>
        <begin position="134"/>
        <end position="143"/>
    </location>
</feature>
<dbReference type="Pfam" id="PF01777">
    <property type="entry name" value="Ribosomal_L27e"/>
    <property type="match status" value="1"/>
</dbReference>
<gene>
    <name evidence="2" type="ORF">TREES_T100007693</name>
</gene>
<keyword evidence="2" id="KW-0689">Ribosomal protein</keyword>
<reference evidence="3" key="2">
    <citation type="journal article" date="2013" name="Nat. Commun.">
        <title>Genome of the Chinese tree shrew.</title>
        <authorList>
            <person name="Fan Y."/>
            <person name="Huang Z.Y."/>
            <person name="Cao C.C."/>
            <person name="Chen C.S."/>
            <person name="Chen Y.X."/>
            <person name="Fan D.D."/>
            <person name="He J."/>
            <person name="Hou H.L."/>
            <person name="Hu L."/>
            <person name="Hu X.T."/>
            <person name="Jiang X.T."/>
            <person name="Lai R."/>
            <person name="Lang Y.S."/>
            <person name="Liang B."/>
            <person name="Liao S.G."/>
            <person name="Mu D."/>
            <person name="Ma Y.Y."/>
            <person name="Niu Y.Y."/>
            <person name="Sun X.Q."/>
            <person name="Xia J.Q."/>
            <person name="Xiao J."/>
            <person name="Xiong Z.Q."/>
            <person name="Xu L."/>
            <person name="Yang L."/>
            <person name="Zhang Y."/>
            <person name="Zhao W."/>
            <person name="Zhao X.D."/>
            <person name="Zheng Y.T."/>
            <person name="Zhou J.M."/>
            <person name="Zhu Y.B."/>
            <person name="Zhang G.J."/>
            <person name="Wang J."/>
            <person name="Yao Y.G."/>
        </authorList>
    </citation>
    <scope>NUCLEOTIDE SEQUENCE [LARGE SCALE GENOMIC DNA]</scope>
</reference>
<accession>L9KSD8</accession>
<name>L9KSD8_TUPCH</name>
<evidence type="ECO:0000313" key="2">
    <source>
        <dbReference type="EMBL" id="ELW65583.1"/>
    </source>
</evidence>
<dbReference type="InterPro" id="IPR038655">
    <property type="entry name" value="Ribosomal_eL27_sf"/>
</dbReference>
<evidence type="ECO:0000313" key="3">
    <source>
        <dbReference type="Proteomes" id="UP000011518"/>
    </source>
</evidence>
<proteinExistence type="predicted"/>
<protein>
    <submittedName>
        <fullName evidence="2">60S ribosomal protein L27</fullName>
    </submittedName>
</protein>
<reference evidence="3" key="1">
    <citation type="submission" date="2012-07" db="EMBL/GenBank/DDBJ databases">
        <title>Genome of the Chinese tree shrew, a rising model animal genetically related to primates.</title>
        <authorList>
            <person name="Zhang G."/>
            <person name="Fan Y."/>
            <person name="Yao Y."/>
            <person name="Huang Z."/>
        </authorList>
    </citation>
    <scope>NUCLEOTIDE SEQUENCE [LARGE SCALE GENOMIC DNA]</scope>
</reference>
<dbReference type="GO" id="GO:0005840">
    <property type="term" value="C:ribosome"/>
    <property type="evidence" value="ECO:0007669"/>
    <property type="project" value="UniProtKB-KW"/>
</dbReference>
<feature type="region of interest" description="Disordered" evidence="1">
    <location>
        <begin position="106"/>
        <end position="143"/>
    </location>
</feature>